<dbReference type="EMBL" id="CXST01000002">
    <property type="protein sequence ID" value="CTQ45776.1"/>
    <property type="molecule type" value="Genomic_DNA"/>
</dbReference>
<name>A0A0M6Y6P1_9HYPH</name>
<keyword evidence="2" id="KW-0812">Transmembrane</keyword>
<dbReference type="AlphaFoldDB" id="A0A0M6Y6P1"/>
<keyword evidence="2" id="KW-1133">Transmembrane helix</keyword>
<feature type="transmembrane region" description="Helical" evidence="2">
    <location>
        <begin position="117"/>
        <end position="136"/>
    </location>
</feature>
<gene>
    <name evidence="3" type="ORF">LAL4801_04231</name>
</gene>
<accession>A0A0M6Y6P1</accession>
<sequence>MLRTVYLHGKLAKEFGKKFEFDANDIAEIGRALNAVVPGFRKYAIDRHFRIVRGNLKSGFDIDESQLTLSLGNTSEIHIFPAVKGSGGNNALLGIVKVVAGIALLGVGYFLLGGTLATVAMGLGASLALSGVASLLTPQVPQQEQREEPGNQNSHLFNGATNTTRQGAPVPLVYGKMRTGSHVASAGITLEEIPV</sequence>
<feature type="transmembrane region" description="Helical" evidence="2">
    <location>
        <begin position="91"/>
        <end position="111"/>
    </location>
</feature>
<evidence type="ECO:0000313" key="3">
    <source>
        <dbReference type="EMBL" id="CTQ45776.1"/>
    </source>
</evidence>
<protein>
    <submittedName>
        <fullName evidence="3">Phage-related protein, tail component</fullName>
    </submittedName>
</protein>
<proteinExistence type="predicted"/>
<dbReference type="Proteomes" id="UP000048926">
    <property type="component" value="Unassembled WGS sequence"/>
</dbReference>
<evidence type="ECO:0000256" key="2">
    <source>
        <dbReference type="SAM" id="Phobius"/>
    </source>
</evidence>
<feature type="region of interest" description="Disordered" evidence="1">
    <location>
        <begin position="140"/>
        <end position="168"/>
    </location>
</feature>
<feature type="compositionally biased region" description="Polar residues" evidence="1">
    <location>
        <begin position="150"/>
        <end position="166"/>
    </location>
</feature>
<organism evidence="3 4">
    <name type="scientific">Roseibium aggregatum</name>
    <dbReference type="NCBI Taxonomy" id="187304"/>
    <lineage>
        <taxon>Bacteria</taxon>
        <taxon>Pseudomonadati</taxon>
        <taxon>Pseudomonadota</taxon>
        <taxon>Alphaproteobacteria</taxon>
        <taxon>Hyphomicrobiales</taxon>
        <taxon>Stappiaceae</taxon>
        <taxon>Roseibium</taxon>
    </lineage>
</organism>
<evidence type="ECO:0000313" key="4">
    <source>
        <dbReference type="Proteomes" id="UP000048926"/>
    </source>
</evidence>
<dbReference type="RefSeq" id="WP_055659024.1">
    <property type="nucleotide sequence ID" value="NZ_CXST01000002.1"/>
</dbReference>
<keyword evidence="2" id="KW-0472">Membrane</keyword>
<reference evidence="4" key="1">
    <citation type="submission" date="2015-07" db="EMBL/GenBank/DDBJ databases">
        <authorList>
            <person name="Rodrigo-Torres Lidia"/>
            <person name="Arahal R.David."/>
        </authorList>
    </citation>
    <scope>NUCLEOTIDE SEQUENCE [LARGE SCALE GENOMIC DNA]</scope>
    <source>
        <strain evidence="4">CECT 4801</strain>
    </source>
</reference>
<keyword evidence="4" id="KW-1185">Reference proteome</keyword>
<dbReference type="OrthoDB" id="8227988at2"/>
<evidence type="ECO:0000256" key="1">
    <source>
        <dbReference type="SAM" id="MobiDB-lite"/>
    </source>
</evidence>